<dbReference type="Pfam" id="PF00994">
    <property type="entry name" value="MoCF_biosynth"/>
    <property type="match status" value="1"/>
</dbReference>
<dbReference type="Gene3D" id="2.170.190.11">
    <property type="entry name" value="Molybdopterin biosynthesis moea protein, domain 3"/>
    <property type="match status" value="1"/>
</dbReference>
<evidence type="ECO:0000313" key="9">
    <source>
        <dbReference type="Proteomes" id="UP000244932"/>
    </source>
</evidence>
<sequence length="389" mass="40903">MITVDEALSHLFSLCRVMPGEVVPLVRAEGRVLSDLVAAQRTQPPFPASAMDGYAVRSADIVPGATLRVLAEIPAGGAWHGTVTAGTAVRIFTGAPVPEGADRILIQEDVRRDGDTITVGDNLDESPYLRPAGGDFEVGDTLDICRISPARQSLLAAMNIAHVPVRRQPRVALIATGDELVVPGEAPGPSQIVSSNIYGVASILRAQGALPHIMPIARDTAQSLSATLALASDCDLVVTLGGASVGDHDVVAQVLGGEMSFNKVRMRPGKPLMAGRFQKQMIVGLPGNPVSALVCAHVFLRPLIDAMLGLPQRALPRRSAALSHDLGANGGREHYMRALVSGDTVKVFDRQDSSLLSVIANANALVVREPNAPPLKQGARVPFVPLSDL</sequence>
<keyword evidence="6" id="KW-0460">Magnesium</keyword>
<dbReference type="PANTHER" id="PTHR10192:SF5">
    <property type="entry name" value="GEPHYRIN"/>
    <property type="match status" value="1"/>
</dbReference>
<dbReference type="SUPFAM" id="SSF63882">
    <property type="entry name" value="MoeA N-terminal region -like"/>
    <property type="match status" value="1"/>
</dbReference>
<comment type="similarity">
    <text evidence="3 6">Belongs to the MoeA family.</text>
</comment>
<gene>
    <name evidence="8" type="primary">moeA_2</name>
    <name evidence="8" type="ORF">POI8812_01623</name>
</gene>
<protein>
    <recommendedName>
        <fullName evidence="6">Molybdopterin molybdenumtransferase</fullName>
        <ecNumber evidence="6">2.10.1.1</ecNumber>
    </recommendedName>
</protein>
<dbReference type="InterPro" id="IPR036688">
    <property type="entry name" value="MoeA_C_domain_IV_sf"/>
</dbReference>
<keyword evidence="9" id="KW-1185">Reference proteome</keyword>
<keyword evidence="6" id="KW-0479">Metal-binding</keyword>
<dbReference type="CDD" id="cd00887">
    <property type="entry name" value="MoeA"/>
    <property type="match status" value="1"/>
</dbReference>
<dbReference type="InterPro" id="IPR001453">
    <property type="entry name" value="MoaB/Mog_dom"/>
</dbReference>
<feature type="domain" description="MoaB/Mog" evidence="7">
    <location>
        <begin position="172"/>
        <end position="306"/>
    </location>
</feature>
<dbReference type="OrthoDB" id="9804758at2"/>
<proteinExistence type="inferred from homology"/>
<comment type="cofactor">
    <cofactor evidence="6">
        <name>Mg(2+)</name>
        <dbReference type="ChEBI" id="CHEBI:18420"/>
    </cofactor>
</comment>
<keyword evidence="4 6" id="KW-0501">Molybdenum cofactor biosynthesis</keyword>
<dbReference type="Gene3D" id="2.40.340.10">
    <property type="entry name" value="MoeA, C-terminal, domain IV"/>
    <property type="match status" value="1"/>
</dbReference>
<dbReference type="GO" id="GO:0061599">
    <property type="term" value="F:molybdopterin molybdotransferase activity"/>
    <property type="evidence" value="ECO:0007669"/>
    <property type="project" value="UniProtKB-UniRule"/>
</dbReference>
<evidence type="ECO:0000256" key="1">
    <source>
        <dbReference type="ARBA" id="ARBA00002901"/>
    </source>
</evidence>
<dbReference type="SUPFAM" id="SSF63867">
    <property type="entry name" value="MoeA C-terminal domain-like"/>
    <property type="match status" value="1"/>
</dbReference>
<dbReference type="InterPro" id="IPR005111">
    <property type="entry name" value="MoeA_C_domain_IV"/>
</dbReference>
<evidence type="ECO:0000256" key="6">
    <source>
        <dbReference type="RuleBase" id="RU365090"/>
    </source>
</evidence>
<dbReference type="InterPro" id="IPR036135">
    <property type="entry name" value="MoeA_linker/N_sf"/>
</dbReference>
<reference evidence="8 9" key="1">
    <citation type="submission" date="2018-03" db="EMBL/GenBank/DDBJ databases">
        <authorList>
            <person name="Keele B.F."/>
        </authorList>
    </citation>
    <scope>NUCLEOTIDE SEQUENCE [LARGE SCALE GENOMIC DNA]</scope>
    <source>
        <strain evidence="8 9">CeCT 8812</strain>
    </source>
</reference>
<dbReference type="EC" id="2.10.1.1" evidence="6"/>
<accession>A0A2R8AB47</accession>
<dbReference type="GO" id="GO:0046872">
    <property type="term" value="F:metal ion binding"/>
    <property type="evidence" value="ECO:0007669"/>
    <property type="project" value="UniProtKB-UniRule"/>
</dbReference>
<evidence type="ECO:0000259" key="7">
    <source>
        <dbReference type="SMART" id="SM00852"/>
    </source>
</evidence>
<dbReference type="GO" id="GO:0005829">
    <property type="term" value="C:cytosol"/>
    <property type="evidence" value="ECO:0007669"/>
    <property type="project" value="TreeGrafter"/>
</dbReference>
<evidence type="ECO:0000256" key="2">
    <source>
        <dbReference type="ARBA" id="ARBA00005046"/>
    </source>
</evidence>
<dbReference type="Proteomes" id="UP000244932">
    <property type="component" value="Unassembled WGS sequence"/>
</dbReference>
<keyword evidence="6 8" id="KW-0808">Transferase</keyword>
<dbReference type="InterPro" id="IPR036425">
    <property type="entry name" value="MoaB/Mog-like_dom_sf"/>
</dbReference>
<dbReference type="NCBIfam" id="NF045515">
    <property type="entry name" value="Glp_gephyrin"/>
    <property type="match status" value="1"/>
</dbReference>
<dbReference type="Pfam" id="PF03453">
    <property type="entry name" value="MoeA_N"/>
    <property type="match status" value="1"/>
</dbReference>
<dbReference type="AlphaFoldDB" id="A0A2R8AB47"/>
<dbReference type="RefSeq" id="WP_108782026.1">
    <property type="nucleotide sequence ID" value="NZ_OMKW01000002.1"/>
</dbReference>
<dbReference type="UniPathway" id="UPA00344"/>
<dbReference type="GO" id="GO:0006777">
    <property type="term" value="P:Mo-molybdopterin cofactor biosynthetic process"/>
    <property type="evidence" value="ECO:0007669"/>
    <property type="project" value="UniProtKB-UniRule"/>
</dbReference>
<dbReference type="PANTHER" id="PTHR10192">
    <property type="entry name" value="MOLYBDOPTERIN BIOSYNTHESIS PROTEIN"/>
    <property type="match status" value="1"/>
</dbReference>
<evidence type="ECO:0000256" key="3">
    <source>
        <dbReference type="ARBA" id="ARBA00010763"/>
    </source>
</evidence>
<organism evidence="8 9">
    <name type="scientific">Pontivivens insulae</name>
    <dbReference type="NCBI Taxonomy" id="1639689"/>
    <lineage>
        <taxon>Bacteria</taxon>
        <taxon>Pseudomonadati</taxon>
        <taxon>Pseudomonadota</taxon>
        <taxon>Alphaproteobacteria</taxon>
        <taxon>Rhodobacterales</taxon>
        <taxon>Paracoccaceae</taxon>
        <taxon>Pontivivens</taxon>
    </lineage>
</organism>
<comment type="catalytic activity">
    <reaction evidence="5">
        <text>adenylyl-molybdopterin + molybdate = Mo-molybdopterin + AMP + H(+)</text>
        <dbReference type="Rhea" id="RHEA:35047"/>
        <dbReference type="ChEBI" id="CHEBI:15378"/>
        <dbReference type="ChEBI" id="CHEBI:36264"/>
        <dbReference type="ChEBI" id="CHEBI:62727"/>
        <dbReference type="ChEBI" id="CHEBI:71302"/>
        <dbReference type="ChEBI" id="CHEBI:456215"/>
        <dbReference type="EC" id="2.10.1.1"/>
    </reaction>
</comment>
<dbReference type="SUPFAM" id="SSF53218">
    <property type="entry name" value="Molybdenum cofactor biosynthesis proteins"/>
    <property type="match status" value="1"/>
</dbReference>
<evidence type="ECO:0000256" key="5">
    <source>
        <dbReference type="ARBA" id="ARBA00047317"/>
    </source>
</evidence>
<name>A0A2R8AB47_9RHOB</name>
<dbReference type="InterPro" id="IPR005110">
    <property type="entry name" value="MoeA_linker/N"/>
</dbReference>
<evidence type="ECO:0000313" key="8">
    <source>
        <dbReference type="EMBL" id="SPF29315.1"/>
    </source>
</evidence>
<keyword evidence="6" id="KW-0500">Molybdenum</keyword>
<dbReference type="Gene3D" id="3.90.105.10">
    <property type="entry name" value="Molybdopterin biosynthesis moea protein, domain 2"/>
    <property type="match status" value="1"/>
</dbReference>
<comment type="pathway">
    <text evidence="2 6">Cofactor biosynthesis; molybdopterin biosynthesis.</text>
</comment>
<dbReference type="SMART" id="SM00852">
    <property type="entry name" value="MoCF_biosynth"/>
    <property type="match status" value="1"/>
</dbReference>
<evidence type="ECO:0000256" key="4">
    <source>
        <dbReference type="ARBA" id="ARBA00023150"/>
    </source>
</evidence>
<dbReference type="Pfam" id="PF03454">
    <property type="entry name" value="MoeA_C"/>
    <property type="match status" value="1"/>
</dbReference>
<dbReference type="InterPro" id="IPR038987">
    <property type="entry name" value="MoeA-like"/>
</dbReference>
<dbReference type="Gene3D" id="3.40.980.10">
    <property type="entry name" value="MoaB/Mog-like domain"/>
    <property type="match status" value="1"/>
</dbReference>
<comment type="function">
    <text evidence="1 6">Catalyzes the insertion of molybdate into adenylated molybdopterin with the concomitant release of AMP.</text>
</comment>
<dbReference type="EMBL" id="OMKW01000002">
    <property type="protein sequence ID" value="SPF29315.1"/>
    <property type="molecule type" value="Genomic_DNA"/>
</dbReference>